<name>A0ACC2U8Q3_9FUNG</name>
<comment type="caution">
    <text evidence="1">The sequence shown here is derived from an EMBL/GenBank/DDBJ whole genome shotgun (WGS) entry which is preliminary data.</text>
</comment>
<sequence length="108" mass="12414">MTYDFQIEYTSGNKNIVPDTISRREDLDNPDTSYHAHNIWQVLEPSQFLSLIATASLYTNLDKEIQEEQLLNPPTSTANLEIRNNIWFHDNSLFVPQGPLRKCGSQGF</sequence>
<evidence type="ECO:0000313" key="2">
    <source>
        <dbReference type="Proteomes" id="UP001165960"/>
    </source>
</evidence>
<organism evidence="1 2">
    <name type="scientific">Entomophthora muscae</name>
    <dbReference type="NCBI Taxonomy" id="34485"/>
    <lineage>
        <taxon>Eukaryota</taxon>
        <taxon>Fungi</taxon>
        <taxon>Fungi incertae sedis</taxon>
        <taxon>Zoopagomycota</taxon>
        <taxon>Entomophthoromycotina</taxon>
        <taxon>Entomophthoromycetes</taxon>
        <taxon>Entomophthorales</taxon>
        <taxon>Entomophthoraceae</taxon>
        <taxon>Entomophthora</taxon>
    </lineage>
</organism>
<keyword evidence="2" id="KW-1185">Reference proteome</keyword>
<protein>
    <submittedName>
        <fullName evidence="1">Uncharacterized protein</fullName>
    </submittedName>
</protein>
<proteinExistence type="predicted"/>
<dbReference type="Proteomes" id="UP001165960">
    <property type="component" value="Unassembled WGS sequence"/>
</dbReference>
<dbReference type="EMBL" id="QTSX02001423">
    <property type="protein sequence ID" value="KAJ9082802.1"/>
    <property type="molecule type" value="Genomic_DNA"/>
</dbReference>
<reference evidence="1" key="1">
    <citation type="submission" date="2022-04" db="EMBL/GenBank/DDBJ databases">
        <title>Genome of the entomopathogenic fungus Entomophthora muscae.</title>
        <authorList>
            <person name="Elya C."/>
            <person name="Lovett B.R."/>
            <person name="Lee E."/>
            <person name="Macias A.M."/>
            <person name="Hajek A.E."/>
            <person name="De Bivort B.L."/>
            <person name="Kasson M.T."/>
            <person name="De Fine Licht H.H."/>
            <person name="Stajich J.E."/>
        </authorList>
    </citation>
    <scope>NUCLEOTIDE SEQUENCE</scope>
    <source>
        <strain evidence="1">Berkeley</strain>
    </source>
</reference>
<accession>A0ACC2U8Q3</accession>
<gene>
    <name evidence="1" type="ORF">DSO57_1001331</name>
</gene>
<evidence type="ECO:0000313" key="1">
    <source>
        <dbReference type="EMBL" id="KAJ9082802.1"/>
    </source>
</evidence>